<sequence>MTDSSSSGGTADVAVVGAGPNGLAAAVTLARAGLRVDVLERNAYAGGGASTQPLTEPGFVHDLASAVHPMALASPFFRAFELDRRIDLLVPEISFGHPLPDGRVGLAWHDLDRTADGLGRDGAAYRRLLAPLVEHLDAVNDFTTQSLIGVPRKPWGAFLFGLRALEQGTPAWNLRFQDEVAPALLTGAGAHVIGRHPRLSMAGGGLALTVNAHGRGWPVPRGGSQAISNALVADLEAHGGRVLLGREVTSYDDIADYRTVLLDTSTKALLDIYGTRLPHRYRVALQQFRPGNAASKVDFALSGPVPWADPDLARTPTVHLGGTRAQIAAAERDVAHGRVPHDPYILVTQPSVLDPSRAPEGQAVLWAYAHVPYNSAADMTETITAAVERHAPGFRDVVISSTATPASELGRFSANFEGGDFANGAVNMLQMVRRPVLSPSPWRTPLEGVYLASSAAAPGPSVHGLAGWYAARLALRERFGLDAPDLSVAAG</sequence>
<keyword evidence="2" id="KW-1185">Reference proteome</keyword>
<dbReference type="STRING" id="1631356.VV01_16825"/>
<dbReference type="InterPro" id="IPR036188">
    <property type="entry name" value="FAD/NAD-bd_sf"/>
</dbReference>
<evidence type="ECO:0000313" key="1">
    <source>
        <dbReference type="EMBL" id="KNX38433.1"/>
    </source>
</evidence>
<reference evidence="2" key="1">
    <citation type="submission" date="2015-03" db="EMBL/GenBank/DDBJ databases">
        <title>Luteipulveratus halotolerans sp. nov., a novel actinobacterium (Dermacoccaceae) from Sarawak, Malaysia.</title>
        <authorList>
            <person name="Juboi H."/>
            <person name="Basik A."/>
            <person name="Shamsul S.S."/>
            <person name="Arnold P."/>
            <person name="Schmitt E.K."/>
            <person name="Sanglier J.-J."/>
            <person name="Yeo T."/>
        </authorList>
    </citation>
    <scope>NUCLEOTIDE SEQUENCE [LARGE SCALE GENOMIC DNA]</scope>
    <source>
        <strain evidence="2">C296001</strain>
    </source>
</reference>
<proteinExistence type="predicted"/>
<dbReference type="PANTHER" id="PTHR10668">
    <property type="entry name" value="PHYTOENE DEHYDROGENASE"/>
    <property type="match status" value="1"/>
</dbReference>
<name>A0A0L6CLM7_9MICO</name>
<dbReference type="PANTHER" id="PTHR10668:SF105">
    <property type="entry name" value="DEHYDROGENASE-RELATED"/>
    <property type="match status" value="1"/>
</dbReference>
<dbReference type="PRINTS" id="PR00419">
    <property type="entry name" value="ADXRDTASE"/>
</dbReference>
<comment type="caution">
    <text evidence="1">The sequence shown here is derived from an EMBL/GenBank/DDBJ whole genome shotgun (WGS) entry which is preliminary data.</text>
</comment>
<dbReference type="Proteomes" id="UP000037397">
    <property type="component" value="Unassembled WGS sequence"/>
</dbReference>
<evidence type="ECO:0000313" key="2">
    <source>
        <dbReference type="Proteomes" id="UP000037397"/>
    </source>
</evidence>
<dbReference type="OrthoDB" id="833207at2"/>
<gene>
    <name evidence="1" type="ORF">VV01_16825</name>
</gene>
<protein>
    <submittedName>
        <fullName evidence="1">Dehydrogenase</fullName>
    </submittedName>
</protein>
<dbReference type="Gene3D" id="3.50.50.60">
    <property type="entry name" value="FAD/NAD(P)-binding domain"/>
    <property type="match status" value="2"/>
</dbReference>
<dbReference type="RefSeq" id="WP_050670891.1">
    <property type="nucleotide sequence ID" value="NZ_LAIR01000002.1"/>
</dbReference>
<dbReference type="AlphaFoldDB" id="A0A0L6CLM7"/>
<dbReference type="PATRIC" id="fig|1631356.3.peg.3343"/>
<dbReference type="EMBL" id="LAIR01000002">
    <property type="protein sequence ID" value="KNX38433.1"/>
    <property type="molecule type" value="Genomic_DNA"/>
</dbReference>
<accession>A0A0L6CLM7</accession>
<dbReference type="Pfam" id="PF13450">
    <property type="entry name" value="NAD_binding_8"/>
    <property type="match status" value="1"/>
</dbReference>
<dbReference type="SUPFAM" id="SSF51905">
    <property type="entry name" value="FAD/NAD(P)-binding domain"/>
    <property type="match status" value="1"/>
</dbReference>
<dbReference type="Gene3D" id="3.90.660.50">
    <property type="match status" value="1"/>
</dbReference>
<organism evidence="1 2">
    <name type="scientific">Luteipulveratus halotolerans</name>
    <dbReference type="NCBI Taxonomy" id="1631356"/>
    <lineage>
        <taxon>Bacteria</taxon>
        <taxon>Bacillati</taxon>
        <taxon>Actinomycetota</taxon>
        <taxon>Actinomycetes</taxon>
        <taxon>Micrococcales</taxon>
        <taxon>Dermacoccaceae</taxon>
        <taxon>Luteipulveratus</taxon>
    </lineage>
</organism>